<dbReference type="EMBL" id="UINC01224012">
    <property type="protein sequence ID" value="SVE53443.1"/>
    <property type="molecule type" value="Genomic_DNA"/>
</dbReference>
<dbReference type="PANTHER" id="PTHR32248">
    <property type="entry name" value="RNA POLYMERASE SIGMA-54 FACTOR"/>
    <property type="match status" value="1"/>
</dbReference>
<dbReference type="PANTHER" id="PTHR32248:SF4">
    <property type="entry name" value="RNA POLYMERASE SIGMA-54 FACTOR"/>
    <property type="match status" value="1"/>
</dbReference>
<evidence type="ECO:0000256" key="6">
    <source>
        <dbReference type="ARBA" id="ARBA00023082"/>
    </source>
</evidence>
<keyword evidence="2" id="KW-0240">DNA-directed RNA polymerase</keyword>
<keyword evidence="7" id="KW-0238">DNA-binding</keyword>
<dbReference type="Pfam" id="PF04963">
    <property type="entry name" value="Sigma54_CBD"/>
    <property type="match status" value="1"/>
</dbReference>
<feature type="non-terminal residue" evidence="11">
    <location>
        <position position="231"/>
    </location>
</feature>
<feature type="domain" description="RNA polymerase sigma factor 54 DNA-binding" evidence="9">
    <location>
        <begin position="145"/>
        <end position="231"/>
    </location>
</feature>
<keyword evidence="3" id="KW-0808">Transferase</keyword>
<keyword evidence="8" id="KW-0804">Transcription</keyword>
<sequence>KEEIILKIMHKIQRLDPPGVASRNIQECLLAQAERRNENFIAIEILKDYFDDFANHRYEKILENNGCSKEELNEAMEFISRLNPSPRDDQIVMSIDTIIPDIFVEEKQGSFQIVINESVLPEIRVSPTYVNMLNSHKEQSDVVRFIKKKIESANWFVDAVNGRKHTIEKVMESIIKHQSDYFRKEDRVLRPMILDDIAKDIEMDISTVSRVTNGKYVQLPWEIKELKKFFS</sequence>
<dbReference type="InterPro" id="IPR007634">
    <property type="entry name" value="RNA_pol_sigma_54_DNA-bd"/>
</dbReference>
<dbReference type="InterPro" id="IPR007046">
    <property type="entry name" value="RNA_pol_sigma_54_core-bd"/>
</dbReference>
<reference evidence="11" key="1">
    <citation type="submission" date="2018-05" db="EMBL/GenBank/DDBJ databases">
        <authorList>
            <person name="Lanie J.A."/>
            <person name="Ng W.-L."/>
            <person name="Kazmierczak K.M."/>
            <person name="Andrzejewski T.M."/>
            <person name="Davidsen T.M."/>
            <person name="Wayne K.J."/>
            <person name="Tettelin H."/>
            <person name="Glass J.I."/>
            <person name="Rusch D."/>
            <person name="Podicherti R."/>
            <person name="Tsui H.-C.T."/>
            <person name="Winkler M.E."/>
        </authorList>
    </citation>
    <scope>NUCLEOTIDE SEQUENCE</scope>
</reference>
<accession>A0A383EAN2</accession>
<feature type="domain" description="RNA polymerase sigma factor 54 core-binding" evidence="10">
    <location>
        <begin position="3"/>
        <end position="129"/>
    </location>
</feature>
<dbReference type="GO" id="GO:0001216">
    <property type="term" value="F:DNA-binding transcription activator activity"/>
    <property type="evidence" value="ECO:0007669"/>
    <property type="project" value="InterPro"/>
</dbReference>
<name>A0A383EAN2_9ZZZZ</name>
<dbReference type="PRINTS" id="PR00045">
    <property type="entry name" value="SIGMA54FCT"/>
</dbReference>
<keyword evidence="6" id="KW-0731">Sigma factor</keyword>
<gene>
    <name evidence="11" type="ORF">METZ01_LOCUS506297</name>
</gene>
<evidence type="ECO:0000256" key="3">
    <source>
        <dbReference type="ARBA" id="ARBA00022679"/>
    </source>
</evidence>
<organism evidence="11">
    <name type="scientific">marine metagenome</name>
    <dbReference type="NCBI Taxonomy" id="408172"/>
    <lineage>
        <taxon>unclassified sequences</taxon>
        <taxon>metagenomes</taxon>
        <taxon>ecological metagenomes</taxon>
    </lineage>
</organism>
<dbReference type="PROSITE" id="PS50044">
    <property type="entry name" value="SIGMA54_3"/>
    <property type="match status" value="1"/>
</dbReference>
<evidence type="ECO:0000256" key="7">
    <source>
        <dbReference type="ARBA" id="ARBA00023125"/>
    </source>
</evidence>
<keyword evidence="4" id="KW-0548">Nucleotidyltransferase</keyword>
<dbReference type="Pfam" id="PF04552">
    <property type="entry name" value="Sigma54_DBD"/>
    <property type="match status" value="1"/>
</dbReference>
<dbReference type="GO" id="GO:0003677">
    <property type="term" value="F:DNA binding"/>
    <property type="evidence" value="ECO:0007669"/>
    <property type="project" value="UniProtKB-KW"/>
</dbReference>
<evidence type="ECO:0000256" key="4">
    <source>
        <dbReference type="ARBA" id="ARBA00022695"/>
    </source>
</evidence>
<evidence type="ECO:0000259" key="10">
    <source>
        <dbReference type="Pfam" id="PF04963"/>
    </source>
</evidence>
<dbReference type="GO" id="GO:0000428">
    <property type="term" value="C:DNA-directed RNA polymerase complex"/>
    <property type="evidence" value="ECO:0007669"/>
    <property type="project" value="UniProtKB-KW"/>
</dbReference>
<evidence type="ECO:0000313" key="11">
    <source>
        <dbReference type="EMBL" id="SVE53443.1"/>
    </source>
</evidence>
<evidence type="ECO:0000256" key="8">
    <source>
        <dbReference type="ARBA" id="ARBA00023163"/>
    </source>
</evidence>
<dbReference type="GO" id="GO:0006352">
    <property type="term" value="P:DNA-templated transcription initiation"/>
    <property type="evidence" value="ECO:0007669"/>
    <property type="project" value="InterPro"/>
</dbReference>
<feature type="non-terminal residue" evidence="11">
    <location>
        <position position="1"/>
    </location>
</feature>
<dbReference type="GO" id="GO:0016779">
    <property type="term" value="F:nucleotidyltransferase activity"/>
    <property type="evidence" value="ECO:0007669"/>
    <property type="project" value="UniProtKB-KW"/>
</dbReference>
<evidence type="ECO:0000256" key="5">
    <source>
        <dbReference type="ARBA" id="ARBA00023015"/>
    </source>
</evidence>
<evidence type="ECO:0000256" key="2">
    <source>
        <dbReference type="ARBA" id="ARBA00022478"/>
    </source>
</evidence>
<comment type="similarity">
    <text evidence="1">Belongs to the sigma-54 factor family.</text>
</comment>
<dbReference type="AlphaFoldDB" id="A0A383EAN2"/>
<evidence type="ECO:0000256" key="1">
    <source>
        <dbReference type="ARBA" id="ARBA00008798"/>
    </source>
</evidence>
<dbReference type="GO" id="GO:0016987">
    <property type="term" value="F:sigma factor activity"/>
    <property type="evidence" value="ECO:0007669"/>
    <property type="project" value="UniProtKB-KW"/>
</dbReference>
<evidence type="ECO:0008006" key="12">
    <source>
        <dbReference type="Google" id="ProtNLM"/>
    </source>
</evidence>
<evidence type="ECO:0000259" key="9">
    <source>
        <dbReference type="Pfam" id="PF04552"/>
    </source>
</evidence>
<protein>
    <recommendedName>
        <fullName evidence="12">RNA polymerase sigma factor 54 core-binding domain-containing protein</fullName>
    </recommendedName>
</protein>
<keyword evidence="5" id="KW-0805">Transcription regulation</keyword>
<dbReference type="InterPro" id="IPR000394">
    <property type="entry name" value="RNA_pol_sigma_54"/>
</dbReference>
<proteinExistence type="inferred from homology"/>